<keyword evidence="2" id="KW-0808">Transferase</keyword>
<dbReference type="EC" id="2.6.1.18" evidence="2"/>
<feature type="non-terminal residue" evidence="2">
    <location>
        <position position="1"/>
    </location>
</feature>
<dbReference type="AlphaFoldDB" id="A0A6J4TQ26"/>
<feature type="compositionally biased region" description="Basic and acidic residues" evidence="1">
    <location>
        <begin position="66"/>
        <end position="128"/>
    </location>
</feature>
<feature type="compositionally biased region" description="Basic and acidic residues" evidence="1">
    <location>
        <begin position="247"/>
        <end position="257"/>
    </location>
</feature>
<dbReference type="GO" id="GO:0016223">
    <property type="term" value="F:beta-alanine:pyruvate transaminase activity"/>
    <property type="evidence" value="ECO:0007669"/>
    <property type="project" value="UniProtKB-EC"/>
</dbReference>
<feature type="compositionally biased region" description="Basic residues" evidence="1">
    <location>
        <begin position="160"/>
        <end position="170"/>
    </location>
</feature>
<protein>
    <submittedName>
        <fullName evidence="2">Omega-amino acid--pyruvate aminotransferase</fullName>
        <ecNumber evidence="2">2.6.1.18</ecNumber>
    </submittedName>
</protein>
<feature type="region of interest" description="Disordered" evidence="1">
    <location>
        <begin position="1"/>
        <end position="275"/>
    </location>
</feature>
<accession>A0A6J4TQ26</accession>
<reference evidence="2" key="1">
    <citation type="submission" date="2020-02" db="EMBL/GenBank/DDBJ databases">
        <authorList>
            <person name="Meier V. D."/>
        </authorList>
    </citation>
    <scope>NUCLEOTIDE SEQUENCE</scope>
    <source>
        <strain evidence="2">AVDCRST_MAG73</strain>
    </source>
</reference>
<keyword evidence="2" id="KW-0670">Pyruvate</keyword>
<dbReference type="EMBL" id="CADCWE010000041">
    <property type="protein sequence ID" value="CAA9527924.1"/>
    <property type="molecule type" value="Genomic_DNA"/>
</dbReference>
<evidence type="ECO:0000313" key="2">
    <source>
        <dbReference type="EMBL" id="CAA9527924.1"/>
    </source>
</evidence>
<proteinExistence type="predicted"/>
<sequence length="275" mass="32032">PPEPLPFRLRRRGRAGRHHGRPLRRAGDREPGAGDRRLRDRRAGLLRRRGPRPVSDLLADAAPDLRQARRPPDRRRGDQRLRAHRQDVRDRALWGRTGHHDDRQGAHVRLRADGGRRRPARHLRDVSAAKRGFHGPPADFRWAPGRRRRRPRQPQDLARRKPGPAKRRQGRLPQGPARRAARSPDRRRRPRRRPPLRDRAGQGQGDQGEVRQGFRLHRPRHRPDDGARLHHPDLGGDAFRPAAGRHPARDRPHDRDRRRGAHHRRRRIRGGDRGV</sequence>
<name>A0A6J4TQ26_9BACT</name>
<organism evidence="2">
    <name type="scientific">uncultured Thermomicrobiales bacterium</name>
    <dbReference type="NCBI Taxonomy" id="1645740"/>
    <lineage>
        <taxon>Bacteria</taxon>
        <taxon>Pseudomonadati</taxon>
        <taxon>Thermomicrobiota</taxon>
        <taxon>Thermomicrobia</taxon>
        <taxon>Thermomicrobiales</taxon>
        <taxon>environmental samples</taxon>
    </lineage>
</organism>
<feature type="compositionally biased region" description="Basic residues" evidence="1">
    <location>
        <begin position="179"/>
        <end position="194"/>
    </location>
</feature>
<feature type="compositionally biased region" description="Basic residues" evidence="1">
    <location>
        <begin position="258"/>
        <end position="268"/>
    </location>
</feature>
<keyword evidence="2" id="KW-0032">Aminotransferase</keyword>
<feature type="compositionally biased region" description="Basic residues" evidence="1">
    <location>
        <begin position="8"/>
        <end position="24"/>
    </location>
</feature>
<feature type="compositionally biased region" description="Basic and acidic residues" evidence="1">
    <location>
        <begin position="25"/>
        <end position="43"/>
    </location>
</feature>
<evidence type="ECO:0000256" key="1">
    <source>
        <dbReference type="SAM" id="MobiDB-lite"/>
    </source>
</evidence>
<feature type="compositionally biased region" description="Low complexity" evidence="1">
    <location>
        <begin position="52"/>
        <end position="65"/>
    </location>
</feature>
<feature type="compositionally biased region" description="Basic and acidic residues" evidence="1">
    <location>
        <begin position="222"/>
        <end position="234"/>
    </location>
</feature>
<gene>
    <name evidence="2" type="ORF">AVDCRST_MAG73-671</name>
</gene>
<feature type="non-terminal residue" evidence="2">
    <location>
        <position position="275"/>
    </location>
</feature>